<feature type="transmembrane region" description="Helical" evidence="5">
    <location>
        <begin position="88"/>
        <end position="113"/>
    </location>
</feature>
<keyword evidence="7" id="KW-0547">Nucleotide-binding</keyword>
<organism evidence="7 8">
    <name type="scientific">Methylobacterium fujisawaense</name>
    <dbReference type="NCBI Taxonomy" id="107400"/>
    <lineage>
        <taxon>Bacteria</taxon>
        <taxon>Pseudomonadati</taxon>
        <taxon>Pseudomonadota</taxon>
        <taxon>Alphaproteobacteria</taxon>
        <taxon>Hyphomicrobiales</taxon>
        <taxon>Methylobacteriaceae</taxon>
        <taxon>Methylobacterium</taxon>
    </lineage>
</organism>
<reference evidence="7 8" key="1">
    <citation type="submission" date="2020-08" db="EMBL/GenBank/DDBJ databases">
        <title>Genomic Encyclopedia of Type Strains, Phase IV (KMG-IV): sequencing the most valuable type-strain genomes for metagenomic binning, comparative biology and taxonomic classification.</title>
        <authorList>
            <person name="Goeker M."/>
        </authorList>
    </citation>
    <scope>NUCLEOTIDE SEQUENCE [LARGE SCALE GENOMIC DNA]</scope>
    <source>
        <strain evidence="7 8">DSM 5686</strain>
    </source>
</reference>
<evidence type="ECO:0000313" key="8">
    <source>
        <dbReference type="Proteomes" id="UP000565455"/>
    </source>
</evidence>
<dbReference type="GeneID" id="96607312"/>
<dbReference type="PROSITE" id="PS50929">
    <property type="entry name" value="ABC_TM1F"/>
    <property type="match status" value="1"/>
</dbReference>
<evidence type="ECO:0000256" key="3">
    <source>
        <dbReference type="ARBA" id="ARBA00022989"/>
    </source>
</evidence>
<proteinExistence type="predicted"/>
<sequence length="242" mass="25866">MVIDKVLVHRGLTTLQVLVVGLLAVNLAEAALSWLRTYVFAHTTSRMDAILGAQLFRHLVALPIGYFESRPTGQTVARVRELENVRNFVTSSALTLVIDVVFGLAFLAVMAWYSATLTLVVAASIPIYATISLALTPVLKARVQEKFQRGAANQSMLVESLGGIQTLKAMAVEPQVRTRYEEQLAGYIGAALRCVTLGAAGCQLVGLTGKVTSAALLWFGAQAVIGGTLTIGEFVAFNMRAG</sequence>
<gene>
    <name evidence="7" type="ORF">GGQ91_001642</name>
</gene>
<dbReference type="PANTHER" id="PTHR24221">
    <property type="entry name" value="ATP-BINDING CASSETTE SUB-FAMILY B"/>
    <property type="match status" value="1"/>
</dbReference>
<dbReference type="InterPro" id="IPR036640">
    <property type="entry name" value="ABC1_TM_sf"/>
</dbReference>
<keyword evidence="4 5" id="KW-0472">Membrane</keyword>
<keyword evidence="3 5" id="KW-1133">Transmembrane helix</keyword>
<dbReference type="InterPro" id="IPR039421">
    <property type="entry name" value="Type_1_exporter"/>
</dbReference>
<keyword evidence="7" id="KW-0067">ATP-binding</keyword>
<protein>
    <submittedName>
        <fullName evidence="7">Subfamily B ATP-binding cassette protein HlyB/CyaB</fullName>
    </submittedName>
</protein>
<accession>A0ABR6D848</accession>
<feature type="transmembrane region" description="Helical" evidence="5">
    <location>
        <begin position="184"/>
        <end position="209"/>
    </location>
</feature>
<evidence type="ECO:0000313" key="7">
    <source>
        <dbReference type="EMBL" id="MBA9062265.1"/>
    </source>
</evidence>
<name>A0ABR6D848_9HYPH</name>
<comment type="caution">
    <text evidence="7">The sequence shown here is derived from an EMBL/GenBank/DDBJ whole genome shotgun (WGS) entry which is preliminary data.</text>
</comment>
<evidence type="ECO:0000256" key="1">
    <source>
        <dbReference type="ARBA" id="ARBA00004651"/>
    </source>
</evidence>
<evidence type="ECO:0000256" key="5">
    <source>
        <dbReference type="SAM" id="Phobius"/>
    </source>
</evidence>
<feature type="domain" description="ABC transmembrane type-1" evidence="6">
    <location>
        <begin position="1"/>
        <end position="242"/>
    </location>
</feature>
<dbReference type="EMBL" id="JACJIM010000002">
    <property type="protein sequence ID" value="MBA9062265.1"/>
    <property type="molecule type" value="Genomic_DNA"/>
</dbReference>
<keyword evidence="2 5" id="KW-0812">Transmembrane</keyword>
<keyword evidence="8" id="KW-1185">Reference proteome</keyword>
<feature type="transmembrane region" description="Helical" evidence="5">
    <location>
        <begin position="215"/>
        <end position="237"/>
    </location>
</feature>
<dbReference type="InterPro" id="IPR011527">
    <property type="entry name" value="ABC1_TM_dom"/>
</dbReference>
<dbReference type="SUPFAM" id="SSF90123">
    <property type="entry name" value="ABC transporter transmembrane region"/>
    <property type="match status" value="1"/>
</dbReference>
<comment type="subcellular location">
    <subcellularLocation>
        <location evidence="1">Cell membrane</location>
        <topology evidence="1">Multi-pass membrane protein</topology>
    </subcellularLocation>
</comment>
<evidence type="ECO:0000259" key="6">
    <source>
        <dbReference type="PROSITE" id="PS50929"/>
    </source>
</evidence>
<dbReference type="Gene3D" id="1.20.1560.10">
    <property type="entry name" value="ABC transporter type 1, transmembrane domain"/>
    <property type="match status" value="1"/>
</dbReference>
<feature type="transmembrane region" description="Helical" evidence="5">
    <location>
        <begin position="119"/>
        <end position="139"/>
    </location>
</feature>
<evidence type="ECO:0000256" key="4">
    <source>
        <dbReference type="ARBA" id="ARBA00023136"/>
    </source>
</evidence>
<evidence type="ECO:0000256" key="2">
    <source>
        <dbReference type="ARBA" id="ARBA00022692"/>
    </source>
</evidence>
<dbReference type="PANTHER" id="PTHR24221:SF647">
    <property type="entry name" value="BLL6336 PROTEIN"/>
    <property type="match status" value="1"/>
</dbReference>
<dbReference type="Pfam" id="PF00664">
    <property type="entry name" value="ABC_membrane"/>
    <property type="match status" value="1"/>
</dbReference>
<dbReference type="RefSeq" id="WP_343066771.1">
    <property type="nucleotide sequence ID" value="NZ_JACJIM010000002.1"/>
</dbReference>
<dbReference type="Proteomes" id="UP000565455">
    <property type="component" value="Unassembled WGS sequence"/>
</dbReference>
<dbReference type="GO" id="GO:0005524">
    <property type="term" value="F:ATP binding"/>
    <property type="evidence" value="ECO:0007669"/>
    <property type="project" value="UniProtKB-KW"/>
</dbReference>